<feature type="compositionally biased region" description="Basic and acidic residues" evidence="4">
    <location>
        <begin position="291"/>
        <end position="301"/>
    </location>
</feature>
<keyword evidence="3" id="KW-0539">Nucleus</keyword>
<evidence type="ECO:0000259" key="5">
    <source>
        <dbReference type="PROSITE" id="PS50174"/>
    </source>
</evidence>
<dbReference type="PANTHER" id="PTHR15818">
    <property type="entry name" value="G PATCH AND KOW-CONTAINING"/>
    <property type="match status" value="1"/>
</dbReference>
<gene>
    <name evidence="6" type="ORF">FISHEDRAFT_32208</name>
</gene>
<evidence type="ECO:0000256" key="1">
    <source>
        <dbReference type="ARBA" id="ARBA00004123"/>
    </source>
</evidence>
<keyword evidence="7" id="KW-1185">Reference proteome</keyword>
<evidence type="ECO:0000256" key="2">
    <source>
        <dbReference type="ARBA" id="ARBA00008576"/>
    </source>
</evidence>
<feature type="compositionally biased region" description="Acidic residues" evidence="4">
    <location>
        <begin position="67"/>
        <end position="81"/>
    </location>
</feature>
<comment type="similarity">
    <text evidence="2">Belongs to the SPP2 family.</text>
</comment>
<evidence type="ECO:0000313" key="7">
    <source>
        <dbReference type="Proteomes" id="UP000054144"/>
    </source>
</evidence>
<evidence type="ECO:0000256" key="4">
    <source>
        <dbReference type="SAM" id="MobiDB-lite"/>
    </source>
</evidence>
<feature type="compositionally biased region" description="Basic and acidic residues" evidence="4">
    <location>
        <begin position="362"/>
        <end position="406"/>
    </location>
</feature>
<dbReference type="PANTHER" id="PTHR15818:SF2">
    <property type="entry name" value="G-PATCH DOMAIN AND KOW MOTIFS-CONTAINING PROTEIN"/>
    <property type="match status" value="1"/>
</dbReference>
<organism evidence="6 7">
    <name type="scientific">Fistulina hepatica ATCC 64428</name>
    <dbReference type="NCBI Taxonomy" id="1128425"/>
    <lineage>
        <taxon>Eukaryota</taxon>
        <taxon>Fungi</taxon>
        <taxon>Dikarya</taxon>
        <taxon>Basidiomycota</taxon>
        <taxon>Agaricomycotina</taxon>
        <taxon>Agaricomycetes</taxon>
        <taxon>Agaricomycetidae</taxon>
        <taxon>Agaricales</taxon>
        <taxon>Fistulinaceae</taxon>
        <taxon>Fistulina</taxon>
    </lineage>
</organism>
<reference evidence="6 7" key="1">
    <citation type="journal article" date="2015" name="Fungal Genet. Biol.">
        <title>Evolution of novel wood decay mechanisms in Agaricales revealed by the genome sequences of Fistulina hepatica and Cylindrobasidium torrendii.</title>
        <authorList>
            <person name="Floudas D."/>
            <person name="Held B.W."/>
            <person name="Riley R."/>
            <person name="Nagy L.G."/>
            <person name="Koehler G."/>
            <person name="Ransdell A.S."/>
            <person name="Younus H."/>
            <person name="Chow J."/>
            <person name="Chiniquy J."/>
            <person name="Lipzen A."/>
            <person name="Tritt A."/>
            <person name="Sun H."/>
            <person name="Haridas S."/>
            <person name="LaButti K."/>
            <person name="Ohm R.A."/>
            <person name="Kues U."/>
            <person name="Blanchette R.A."/>
            <person name="Grigoriev I.V."/>
            <person name="Minto R.E."/>
            <person name="Hibbett D.S."/>
        </authorList>
    </citation>
    <scope>NUCLEOTIDE SEQUENCE [LARGE SCALE GENOMIC DNA]</scope>
    <source>
        <strain evidence="6 7">ATCC 64428</strain>
    </source>
</reference>
<dbReference type="EMBL" id="KN881581">
    <property type="protein sequence ID" value="KIY54012.1"/>
    <property type="molecule type" value="Genomic_DNA"/>
</dbReference>
<comment type="subcellular location">
    <subcellularLocation>
        <location evidence="1">Nucleus</location>
    </subcellularLocation>
</comment>
<dbReference type="PROSITE" id="PS50174">
    <property type="entry name" value="G_PATCH"/>
    <property type="match status" value="1"/>
</dbReference>
<dbReference type="InterPro" id="IPR045166">
    <property type="entry name" value="Spp2-like"/>
</dbReference>
<feature type="region of interest" description="Disordered" evidence="4">
    <location>
        <begin position="1"/>
        <end position="154"/>
    </location>
</feature>
<dbReference type="GO" id="GO:0005681">
    <property type="term" value="C:spliceosomal complex"/>
    <property type="evidence" value="ECO:0007669"/>
    <property type="project" value="TreeGrafter"/>
</dbReference>
<name>A0A0D7AR20_9AGAR</name>
<protein>
    <recommendedName>
        <fullName evidence="5">G-patch domain-containing protein</fullName>
    </recommendedName>
</protein>
<feature type="compositionally biased region" description="Basic and acidic residues" evidence="4">
    <location>
        <begin position="318"/>
        <end position="354"/>
    </location>
</feature>
<dbReference type="Proteomes" id="UP000054144">
    <property type="component" value="Unassembled WGS sequence"/>
</dbReference>
<feature type="domain" description="G-patch" evidence="5">
    <location>
        <begin position="246"/>
        <end position="293"/>
    </location>
</feature>
<accession>A0A0D7AR20</accession>
<proteinExistence type="inferred from homology"/>
<sequence>MSVPAKVSFTVRRPTPASRAPSSGAESDGGTFKVPALPRHLRNGSSTPGSPLARSANASPRPASDSGDSEEEDSNQDELLTEFDSVSIERQKKRKNAPQAPLVIPTAKNKDWREVARKRRSTKQFVPKSAQARTGADGSVGGLGTRDTVNSGPQLAGLQVKTKKVIQEVSAKVHDGDDAMEVVTQVEEETEDQRALRALLAGSDGQEDGPVVDVIPVNVSEADAFKQDIEELPDSSTLEDYARVPVSQFGAALLRGMGWKEGTKFSKRGDNGTVEPYLPQARPALLGIGAKEQEVYDDGSKKNGRHSRPNKRYIPVLKQERDSRGGTPSDNKRRDRSRSPKRDDYKPSRDYDRRSHSRKHDRGSDREYDRDRECKQDHDSRDWDRDRDRNYDREPRKEKDYYKGSRDSSPNGGRHT</sequence>
<feature type="region of interest" description="Disordered" evidence="4">
    <location>
        <begin position="262"/>
        <end position="416"/>
    </location>
</feature>
<evidence type="ECO:0000256" key="3">
    <source>
        <dbReference type="ARBA" id="ARBA00023242"/>
    </source>
</evidence>
<dbReference type="InterPro" id="IPR026822">
    <property type="entry name" value="Spp2/MOS2_G-patch"/>
</dbReference>
<dbReference type="GO" id="GO:0003676">
    <property type="term" value="F:nucleic acid binding"/>
    <property type="evidence" value="ECO:0007669"/>
    <property type="project" value="InterPro"/>
</dbReference>
<feature type="compositionally biased region" description="Low complexity" evidence="4">
    <location>
        <begin position="50"/>
        <end position="66"/>
    </location>
</feature>
<evidence type="ECO:0000313" key="6">
    <source>
        <dbReference type="EMBL" id="KIY54012.1"/>
    </source>
</evidence>
<feature type="compositionally biased region" description="Basic residues" evidence="4">
    <location>
        <begin position="302"/>
        <end position="311"/>
    </location>
</feature>
<dbReference type="Pfam" id="PF12656">
    <property type="entry name" value="G-patch_2"/>
    <property type="match status" value="1"/>
</dbReference>
<dbReference type="OrthoDB" id="5577072at2759"/>
<dbReference type="InterPro" id="IPR000467">
    <property type="entry name" value="G_patch_dom"/>
</dbReference>
<feature type="compositionally biased region" description="Polar residues" evidence="4">
    <location>
        <begin position="407"/>
        <end position="416"/>
    </location>
</feature>
<dbReference type="AlphaFoldDB" id="A0A0D7AR20"/>
<dbReference type="GO" id="GO:0000398">
    <property type="term" value="P:mRNA splicing, via spliceosome"/>
    <property type="evidence" value="ECO:0007669"/>
    <property type="project" value="InterPro"/>
</dbReference>